<dbReference type="Proteomes" id="UP000005239">
    <property type="component" value="Unassembled WGS sequence"/>
</dbReference>
<dbReference type="PANTHER" id="PTHR21190:SF1">
    <property type="entry name" value="GH10077P"/>
    <property type="match status" value="1"/>
</dbReference>
<dbReference type="OrthoDB" id="10020956at2759"/>
<evidence type="ECO:0000313" key="2">
    <source>
        <dbReference type="EnsemblMetazoa" id="PPA12810.1"/>
    </source>
</evidence>
<dbReference type="PROSITE" id="PS50157">
    <property type="entry name" value="ZINC_FINGER_C2H2_2"/>
    <property type="match status" value="4"/>
</dbReference>
<evidence type="ECO:0000313" key="3">
    <source>
        <dbReference type="Proteomes" id="UP000005239"/>
    </source>
</evidence>
<dbReference type="InterPro" id="IPR036236">
    <property type="entry name" value="Znf_C2H2_sf"/>
</dbReference>
<protein>
    <submittedName>
        <fullName evidence="2">Zinc finger protein</fullName>
    </submittedName>
</protein>
<dbReference type="PROSITE" id="PS00028">
    <property type="entry name" value="ZINC_FINGER_C2H2_1"/>
    <property type="match status" value="4"/>
</dbReference>
<gene>
    <name evidence="2" type="primary">WBGene00102364</name>
</gene>
<dbReference type="Pfam" id="PF00096">
    <property type="entry name" value="zf-C2H2"/>
    <property type="match status" value="1"/>
</dbReference>
<dbReference type="InterPro" id="IPR013087">
    <property type="entry name" value="Znf_C2H2_type"/>
</dbReference>
<sequence>MAMLKSEQESIDMSKAMMQSLQGCSMGGEYLNGLSIPQGNESPSPTNISMPQAMNDLLGGLVNPSQLMANNMDGSAMVSNLLEQMLHNQFLSSQQSLPFLSNQSIPSSTPSKEVYCDLCDKVFANRLFLRNHRMNKHGIDEEGSPIKGIEGSSSPIENMEGGRNSSVIRERCSVEGSCNDREATKDDENGMSRMEMDEVSASSTVSKCDECPFEADNFLSLIQHKASSHIRTESEQVNTVTPPSSFSCSECDQSFESAALLANHTTFVHGQLSNLLNMFGGDANSFPAFLLNSQLPNPFSSLTNTPPMVKPPPPKRNYSSAGKNYCDVCNKEVCNKYFLRTHMLKMHGIVIDENKPVIANIDTRERERTGELTFRCDICSTTLTSRQQLRDHKHTVHGVSYPVGTPSTPSAPSTLSTLSTTLSTPTRPIKTRHINLIGISHGLVHFSVVQSPSMSTPSLTNASISTMDLSSLPPESSSSSSIDHTITSIPSIPSLNIIPDLMSGLPSASVVRETKELNGIPLQNLTKCQHCVYTTRFARNMEYHVERHERLNDVDGVRSDIKMEMVDREEEKMMDRSCDDVIMRMTTNAAIQMAKTNEPSSFQCTKCDRSFTTQSFLHSHTQLYHSQKMMNNLAAWIAHKRKTSSTKLRVKNPKRLKNVLKKNCVVEKENDLHGVERHSVTSGSISPLRCEVPEGISSCENGYSLQSVVITSPLGCPLPSQFTARLPISSPIQSPLTLTLTLTPLIS</sequence>
<name>A0A2A6D390_PRIPA</name>
<evidence type="ECO:0000256" key="1">
    <source>
        <dbReference type="SAM" id="MobiDB-lite"/>
    </source>
</evidence>
<dbReference type="AlphaFoldDB" id="A0A2A6D390"/>
<dbReference type="EnsemblMetazoa" id="PPA12810.1">
    <property type="protein sequence ID" value="PPA12810.1"/>
    <property type="gene ID" value="WBGene00102364"/>
</dbReference>
<feature type="compositionally biased region" description="Low complexity" evidence="1">
    <location>
        <begin position="405"/>
        <end position="424"/>
    </location>
</feature>
<dbReference type="SUPFAM" id="SSF57667">
    <property type="entry name" value="beta-beta-alpha zinc fingers"/>
    <property type="match status" value="2"/>
</dbReference>
<keyword evidence="3" id="KW-1185">Reference proteome</keyword>
<dbReference type="FunFam" id="3.30.160.60:FF:002852">
    <property type="entry name" value="Dorsal Intercalation and Elongation defect"/>
    <property type="match status" value="1"/>
</dbReference>
<dbReference type="Gene3D" id="3.30.160.60">
    <property type="entry name" value="Classic Zinc Finger"/>
    <property type="match status" value="2"/>
</dbReference>
<dbReference type="SMART" id="SM00355">
    <property type="entry name" value="ZnF_C2H2"/>
    <property type="match status" value="7"/>
</dbReference>
<dbReference type="PANTHER" id="PTHR21190">
    <property type="entry name" value="GH10077P"/>
    <property type="match status" value="1"/>
</dbReference>
<proteinExistence type="predicted"/>
<feature type="region of interest" description="Disordered" evidence="1">
    <location>
        <begin position="139"/>
        <end position="164"/>
    </location>
</feature>
<reference evidence="3" key="1">
    <citation type="journal article" date="2008" name="Nat. Genet.">
        <title>The Pristionchus pacificus genome provides a unique perspective on nematode lifestyle and parasitism.</title>
        <authorList>
            <person name="Dieterich C."/>
            <person name="Clifton S.W."/>
            <person name="Schuster L.N."/>
            <person name="Chinwalla A."/>
            <person name="Delehaunty K."/>
            <person name="Dinkelacker I."/>
            <person name="Fulton L."/>
            <person name="Fulton R."/>
            <person name="Godfrey J."/>
            <person name="Minx P."/>
            <person name="Mitreva M."/>
            <person name="Roeseler W."/>
            <person name="Tian H."/>
            <person name="Witte H."/>
            <person name="Yang S.P."/>
            <person name="Wilson R.K."/>
            <person name="Sommer R.J."/>
        </authorList>
    </citation>
    <scope>NUCLEOTIDE SEQUENCE [LARGE SCALE GENOMIC DNA]</scope>
    <source>
        <strain evidence="3">PS312</strain>
    </source>
</reference>
<accession>A0A8R1UCK5</accession>
<accession>A0A2A6D390</accession>
<feature type="region of interest" description="Disordered" evidence="1">
    <location>
        <begin position="399"/>
        <end position="424"/>
    </location>
</feature>
<reference evidence="2" key="2">
    <citation type="submission" date="2022-06" db="UniProtKB">
        <authorList>
            <consortium name="EnsemblMetazoa"/>
        </authorList>
    </citation>
    <scope>IDENTIFICATION</scope>
    <source>
        <strain evidence="2">PS312</strain>
    </source>
</reference>
<organism evidence="2 3">
    <name type="scientific">Pristionchus pacificus</name>
    <name type="common">Parasitic nematode worm</name>
    <dbReference type="NCBI Taxonomy" id="54126"/>
    <lineage>
        <taxon>Eukaryota</taxon>
        <taxon>Metazoa</taxon>
        <taxon>Ecdysozoa</taxon>
        <taxon>Nematoda</taxon>
        <taxon>Chromadorea</taxon>
        <taxon>Rhabditida</taxon>
        <taxon>Rhabditina</taxon>
        <taxon>Diplogasteromorpha</taxon>
        <taxon>Diplogasteroidea</taxon>
        <taxon>Neodiplogasteridae</taxon>
        <taxon>Pristionchus</taxon>
    </lineage>
</organism>